<evidence type="ECO:0000313" key="2">
    <source>
        <dbReference type="Proteomes" id="UP001055091"/>
    </source>
</evidence>
<reference evidence="1" key="1">
    <citation type="submission" date="2022-01" db="EMBL/GenBank/DDBJ databases">
        <title>Novel bile acid biosynthetic pathways are enriched in the microbiome of centenarians.</title>
        <authorList>
            <person name="Sato Y."/>
            <person name="Atarashi K."/>
            <person name="Plichta R.D."/>
            <person name="Arai Y."/>
            <person name="Sasajima S."/>
            <person name="Kearney M.S."/>
            <person name="Suda W."/>
            <person name="Takeshita K."/>
            <person name="Sasaki T."/>
            <person name="Okamoto S."/>
            <person name="Skelly N.A."/>
            <person name="Okamura Y."/>
            <person name="Vlamakis H."/>
            <person name="Li Y."/>
            <person name="Tanoue T."/>
            <person name="Takei H."/>
            <person name="Nittono H."/>
            <person name="Narushima S."/>
            <person name="Irie J."/>
            <person name="Itoh H."/>
            <person name="Moriya K."/>
            <person name="Sugiura Y."/>
            <person name="Suematsu M."/>
            <person name="Moritoki N."/>
            <person name="Shibata S."/>
            <person name="Littman R.D."/>
            <person name="Fischbach A.M."/>
            <person name="Uwamino Y."/>
            <person name="Inoue T."/>
            <person name="Honda A."/>
            <person name="Hattori M."/>
            <person name="Murai T."/>
            <person name="Xavier J.R."/>
            <person name="Hirose N."/>
            <person name="Honda K."/>
        </authorList>
    </citation>
    <scope>NUCLEOTIDE SEQUENCE</scope>
    <source>
        <strain evidence="1">CE91-St55</strain>
    </source>
</reference>
<protein>
    <submittedName>
        <fullName evidence="1">Uncharacterized protein</fullName>
    </submittedName>
</protein>
<dbReference type="Gene3D" id="1.10.10.60">
    <property type="entry name" value="Homeodomain-like"/>
    <property type="match status" value="1"/>
</dbReference>
<comment type="caution">
    <text evidence="1">The sequence shown here is derived from an EMBL/GenBank/DDBJ whole genome shotgun (WGS) entry which is preliminary data.</text>
</comment>
<dbReference type="RefSeq" id="WP_244052893.1">
    <property type="nucleotide sequence ID" value="NZ_BQNJ01000002.1"/>
</dbReference>
<dbReference type="EMBL" id="BQNJ01000002">
    <property type="protein sequence ID" value="GKH02415.1"/>
    <property type="molecule type" value="Genomic_DNA"/>
</dbReference>
<dbReference type="AlphaFoldDB" id="A0AA37JPM9"/>
<accession>A0AA37JPM9</accession>
<gene>
    <name evidence="1" type="ORF">CE91St55_43960</name>
</gene>
<sequence length="917" mass="101418">MNPIAEEILMHYGMPRRSGRYPWGSGENPYQHSGDFLSRVDELKSQGMNDTEIAKAMGLTTTQYRTQKSLAKDERRALDVARAKSLREDGLSLNEIAKEMGFANDSSVRSLLNENSEVRMNQAKTTAEFIKKQIDEKGMIDVGAGVERELGISKEKLNEALYMLEMEGYPVYGGRVDQITNPGKKTTLRVICPPGTEHKEIYDFENINSLKDYASHDDGESFDPKFVYPKSMDSKRLRIRYAEDGGELKDGVVEIRRGVDDLSLGESHYAQVRILVDKTHYIKGMAVYSDDLPDGVDVMFNTNKKKGTPKMDVLKPIKDDPDNPFGSLIKEGINDPDNPTTERGGQSYYYDKNGKKQLSLINKRAEEGDWGEWADKLPSQFLSKQSRTLIRKQLNLAAADKQSEFDEICSLTNPTVKKVLLNSFADDCDAAAVHLQAAALPRQKYQVILPLTSIKDNEVYAPNYKNGETVALVRYPHGGTFEIPILTVNNKQTEGRRVLGNTPADAIGINKKVADRLSGADFDGDTVMVIPCNSSNSRVKITSTPQLKGLEGFDPKMNYGTVKKGGDYYNSSGQKIKIMNNTQTEMGKISNLITDMTLKGATQDELARAVRHSMVVIDAEKHKLDYKKSEQDNGITALKKKYQAHDDNDGYGGASTLISRAKSETSVLKRKGSPIIDKETGEQSWKSVREEYVDKNGKTQVRTQKSTKMAETRDAHTLISAADTQAERAYADYANTMKSLANQARREMVNTGKIAYSASAKQTYQAEVDSLMAKLNVALKNAPRERQAQTMANSIVTAKKKDNPDMTKAEIKKANQQALTAARTAVGAKRTPVELTDCEWEAIQAGAISENKLTQILNNTNIDTVRQRATPRATTILSSAKVNRIAALNASGYSTAEIAAALGVSSSTVSKYLNGKE</sequence>
<organism evidence="1 2">
    <name type="scientific">Hungatella hathewayi</name>
    <dbReference type="NCBI Taxonomy" id="154046"/>
    <lineage>
        <taxon>Bacteria</taxon>
        <taxon>Bacillati</taxon>
        <taxon>Bacillota</taxon>
        <taxon>Clostridia</taxon>
        <taxon>Lachnospirales</taxon>
        <taxon>Lachnospiraceae</taxon>
        <taxon>Hungatella</taxon>
    </lineage>
</organism>
<dbReference type="Proteomes" id="UP001055091">
    <property type="component" value="Unassembled WGS sequence"/>
</dbReference>
<evidence type="ECO:0000313" key="1">
    <source>
        <dbReference type="EMBL" id="GKH02415.1"/>
    </source>
</evidence>
<proteinExistence type="predicted"/>
<name>A0AA37JPM9_9FIRM</name>